<sequence length="127" mass="13980">MRSYFHAIEDFGQQSGEFLGIFDGDLKRIHTFNPFGGRGVRAVRIAGPRIHAISHGRGSAQDGTPIARFDAVLEGLRDTLAADHPWDRAARNALPNPRLADLLLLWAVLLARRLPAGKTAPYRGYHG</sequence>
<name>A0ACC5ZZN2_9RHOB</name>
<keyword evidence="2" id="KW-1185">Reference proteome</keyword>
<dbReference type="Proteomes" id="UP001203036">
    <property type="component" value="Unassembled WGS sequence"/>
</dbReference>
<dbReference type="EMBL" id="JAMQGO010000007">
    <property type="protein sequence ID" value="MCM2562814.1"/>
    <property type="molecule type" value="Genomic_DNA"/>
</dbReference>
<gene>
    <name evidence="1" type="ORF">M8744_11730</name>
</gene>
<proteinExistence type="predicted"/>
<organism evidence="1 2">
    <name type="scientific">Lutimaribacter degradans</name>
    <dbReference type="NCBI Taxonomy" id="2945989"/>
    <lineage>
        <taxon>Bacteria</taxon>
        <taxon>Pseudomonadati</taxon>
        <taxon>Pseudomonadota</taxon>
        <taxon>Alphaproteobacteria</taxon>
        <taxon>Rhodobacterales</taxon>
        <taxon>Roseobacteraceae</taxon>
        <taxon>Lutimaribacter</taxon>
    </lineage>
</organism>
<comment type="caution">
    <text evidence="1">The sequence shown here is derived from an EMBL/GenBank/DDBJ whole genome shotgun (WGS) entry which is preliminary data.</text>
</comment>
<protein>
    <submittedName>
        <fullName evidence="1">Uncharacterized protein</fullName>
    </submittedName>
</protein>
<evidence type="ECO:0000313" key="2">
    <source>
        <dbReference type="Proteomes" id="UP001203036"/>
    </source>
</evidence>
<evidence type="ECO:0000313" key="1">
    <source>
        <dbReference type="EMBL" id="MCM2562814.1"/>
    </source>
</evidence>
<reference evidence="1" key="1">
    <citation type="submission" date="2022-06" db="EMBL/GenBank/DDBJ databases">
        <title>Lutimaribacter sp. EGI FJ00013, a novel bacterium isolated from a salt lake sediment enrichment.</title>
        <authorList>
            <person name="Gao L."/>
            <person name="Fang B.-Z."/>
            <person name="Li W.-J."/>
        </authorList>
    </citation>
    <scope>NUCLEOTIDE SEQUENCE</scope>
    <source>
        <strain evidence="1">EGI FJ00013</strain>
    </source>
</reference>
<accession>A0ACC5ZZN2</accession>